<keyword evidence="5" id="KW-1278">Translocase</keyword>
<evidence type="ECO:0000256" key="8">
    <source>
        <dbReference type="ARBA" id="ARBA00023136"/>
    </source>
</evidence>
<reference evidence="11" key="1">
    <citation type="submission" date="2022-05" db="EMBL/GenBank/DDBJ databases">
        <authorList>
            <person name="Shi W."/>
            <person name="Mo J."/>
        </authorList>
    </citation>
    <scope>NUCLEOTIDE SEQUENCE</scope>
</reference>
<sequence length="97" mass="10647">MLIITTILIIISIGIVSVIYNNKFLLSIIISLEFLILNTITLNIYSSLLNEDQTFIYSSIFILALSAVEASIGISLVSLLSRNLNEVSLVNLNSLNS</sequence>
<evidence type="ECO:0000256" key="6">
    <source>
        <dbReference type="ARBA" id="ARBA00022989"/>
    </source>
</evidence>
<evidence type="ECO:0000256" key="2">
    <source>
        <dbReference type="ARBA" id="ARBA00010519"/>
    </source>
</evidence>
<name>A0AAU6QCK2_9ECHI</name>
<organism evidence="11">
    <name type="scientific">Ophiothrix sp</name>
    <dbReference type="NCBI Taxonomy" id="2909811"/>
    <lineage>
        <taxon>Eukaryota</taxon>
        <taxon>Metazoa</taxon>
        <taxon>Echinodermata</taxon>
        <taxon>Eleutherozoa</taxon>
        <taxon>Asterozoa</taxon>
        <taxon>Ophiuroidea</taxon>
        <taxon>Myophiuroidea</taxon>
        <taxon>Metophiurida</taxon>
        <taxon>Ophintegrida</taxon>
        <taxon>Amphilepidida</taxon>
        <taxon>Ophiurina</taxon>
        <taxon>Gnathophiurina</taxon>
        <taxon>Ophiactoidea</taxon>
        <taxon>Ophiotrichidae</taxon>
        <taxon>Ophiothrix</taxon>
    </lineage>
</organism>
<feature type="transmembrane region" description="Helical" evidence="10">
    <location>
        <begin position="24"/>
        <end position="45"/>
    </location>
</feature>
<geneLocation type="mitochondrion" evidence="11"/>
<keyword evidence="6 10" id="KW-1133">Transmembrane helix</keyword>
<protein>
    <recommendedName>
        <fullName evidence="3">NADH-ubiquinone oxidoreductase chain 4L</fullName>
    </recommendedName>
    <alternativeName>
        <fullName evidence="9">NADH dehydrogenase subunit 4L</fullName>
    </alternativeName>
</protein>
<keyword evidence="11" id="KW-0496">Mitochondrion</keyword>
<feature type="transmembrane region" description="Helical" evidence="10">
    <location>
        <begin position="57"/>
        <end position="80"/>
    </location>
</feature>
<evidence type="ECO:0000256" key="1">
    <source>
        <dbReference type="ARBA" id="ARBA00004141"/>
    </source>
</evidence>
<evidence type="ECO:0000256" key="3">
    <source>
        <dbReference type="ARBA" id="ARBA00016612"/>
    </source>
</evidence>
<accession>A0AAU6QCK2</accession>
<evidence type="ECO:0000256" key="5">
    <source>
        <dbReference type="ARBA" id="ARBA00022967"/>
    </source>
</evidence>
<keyword evidence="8 10" id="KW-0472">Membrane</keyword>
<dbReference type="Gene3D" id="1.10.287.3510">
    <property type="match status" value="1"/>
</dbReference>
<evidence type="ECO:0000256" key="7">
    <source>
        <dbReference type="ARBA" id="ARBA00023027"/>
    </source>
</evidence>
<gene>
    <name evidence="11" type="primary">nad4l</name>
</gene>
<comment type="similarity">
    <text evidence="2">Belongs to the complex I subunit 4L family.</text>
</comment>
<evidence type="ECO:0000256" key="4">
    <source>
        <dbReference type="ARBA" id="ARBA00022692"/>
    </source>
</evidence>
<evidence type="ECO:0000256" key="10">
    <source>
        <dbReference type="SAM" id="Phobius"/>
    </source>
</evidence>
<dbReference type="Pfam" id="PF00420">
    <property type="entry name" value="Oxidored_q2"/>
    <property type="match status" value="1"/>
</dbReference>
<dbReference type="GO" id="GO:0016020">
    <property type="term" value="C:membrane"/>
    <property type="evidence" value="ECO:0007669"/>
    <property type="project" value="UniProtKB-SubCell"/>
</dbReference>
<keyword evidence="7" id="KW-0520">NAD</keyword>
<dbReference type="AlphaFoldDB" id="A0AAU6QCK2"/>
<dbReference type="InterPro" id="IPR039428">
    <property type="entry name" value="NUOK/Mnh_C1-like"/>
</dbReference>
<dbReference type="EMBL" id="ON457157">
    <property type="protein sequence ID" value="WYK36493.1"/>
    <property type="molecule type" value="Genomic_DNA"/>
</dbReference>
<evidence type="ECO:0000256" key="9">
    <source>
        <dbReference type="ARBA" id="ARBA00031586"/>
    </source>
</evidence>
<evidence type="ECO:0000313" key="11">
    <source>
        <dbReference type="EMBL" id="WYK36493.1"/>
    </source>
</evidence>
<keyword evidence="4 10" id="KW-0812">Transmembrane</keyword>
<proteinExistence type="inferred from homology"/>
<comment type="subcellular location">
    <subcellularLocation>
        <location evidence="1">Membrane</location>
        <topology evidence="1">Multi-pass membrane protein</topology>
    </subcellularLocation>
</comment>